<evidence type="ECO:0000256" key="5">
    <source>
        <dbReference type="ARBA" id="ARBA00048488"/>
    </source>
</evidence>
<dbReference type="AlphaFoldDB" id="A0A2I9LP70"/>
<sequence length="201" mass="22817">MNCKVLSRAIRLPVKYYTRLLSNSSRNPKLEDKSLLCFRNFTSSSRMDSKDEKCHQASENETDQAKIKLSEEEWKTKLTPEQYYVCRQKGTEPPFTGEFNHHYEEGTYICVCCGVELFSSDTKYDSGCGWPAFHTAHGAKSGDESEANVVRKPDNSLGRKRTEVLCKQCNAHLGHVFKDGPQPTGERFCINSAALNFKSKK</sequence>
<evidence type="ECO:0000256" key="2">
    <source>
        <dbReference type="ARBA" id="ARBA00022723"/>
    </source>
</evidence>
<dbReference type="GO" id="GO:0006979">
    <property type="term" value="P:response to oxidative stress"/>
    <property type="evidence" value="ECO:0007669"/>
    <property type="project" value="InterPro"/>
</dbReference>
<accession>A0A2I9LP70</accession>
<name>A0A2I9LP70_9SCOR</name>
<dbReference type="PROSITE" id="PS51790">
    <property type="entry name" value="MSRB"/>
    <property type="match status" value="1"/>
</dbReference>
<comment type="catalytic activity">
    <reaction evidence="5 6">
        <text>L-methionyl-[protein] + [thioredoxin]-disulfide + H2O = L-methionyl-(R)-S-oxide-[protein] + [thioredoxin]-dithiol</text>
        <dbReference type="Rhea" id="RHEA:24164"/>
        <dbReference type="Rhea" id="RHEA-COMP:10698"/>
        <dbReference type="Rhea" id="RHEA-COMP:10700"/>
        <dbReference type="Rhea" id="RHEA-COMP:12313"/>
        <dbReference type="Rhea" id="RHEA-COMP:12314"/>
        <dbReference type="ChEBI" id="CHEBI:15377"/>
        <dbReference type="ChEBI" id="CHEBI:16044"/>
        <dbReference type="ChEBI" id="CHEBI:29950"/>
        <dbReference type="ChEBI" id="CHEBI:45764"/>
        <dbReference type="ChEBI" id="CHEBI:50058"/>
        <dbReference type="EC" id="1.8.4.12"/>
    </reaction>
</comment>
<evidence type="ECO:0000313" key="8">
    <source>
        <dbReference type="EMBL" id="MBW20180.1"/>
    </source>
</evidence>
<comment type="similarity">
    <text evidence="1 6">Belongs to the MsrB Met sulfoxide reductase family.</text>
</comment>
<evidence type="ECO:0000256" key="6">
    <source>
        <dbReference type="RuleBase" id="RU365044"/>
    </source>
</evidence>
<organism evidence="8">
    <name type="scientific">Centruroides hentzi</name>
    <dbReference type="NCBI Taxonomy" id="88313"/>
    <lineage>
        <taxon>Eukaryota</taxon>
        <taxon>Metazoa</taxon>
        <taxon>Ecdysozoa</taxon>
        <taxon>Arthropoda</taxon>
        <taxon>Chelicerata</taxon>
        <taxon>Arachnida</taxon>
        <taxon>Scorpiones</taxon>
        <taxon>Buthida</taxon>
        <taxon>Buthoidea</taxon>
        <taxon>Buthidae</taxon>
        <taxon>Centruroides</taxon>
    </lineage>
</organism>
<keyword evidence="2 6" id="KW-0479">Metal-binding</keyword>
<proteinExistence type="inferred from homology"/>
<dbReference type="Pfam" id="PF01641">
    <property type="entry name" value="SelR"/>
    <property type="match status" value="1"/>
</dbReference>
<dbReference type="GO" id="GO:0030091">
    <property type="term" value="P:protein repair"/>
    <property type="evidence" value="ECO:0007669"/>
    <property type="project" value="InterPro"/>
</dbReference>
<dbReference type="GO" id="GO:0033743">
    <property type="term" value="F:peptide-methionine (R)-S-oxide reductase activity"/>
    <property type="evidence" value="ECO:0007669"/>
    <property type="project" value="UniProtKB-EC"/>
</dbReference>
<dbReference type="PANTHER" id="PTHR10173:SF52">
    <property type="entry name" value="METHIONINE-R-SULFOXIDE REDUCTASE B1"/>
    <property type="match status" value="1"/>
</dbReference>
<dbReference type="EC" id="1.8.4.12" evidence="6"/>
<feature type="domain" description="MsrB" evidence="7">
    <location>
        <begin position="71"/>
        <end position="200"/>
    </location>
</feature>
<dbReference type="InterPro" id="IPR028427">
    <property type="entry name" value="Met_Sox_Rdtase_MsrB"/>
</dbReference>
<dbReference type="PANTHER" id="PTHR10173">
    <property type="entry name" value="METHIONINE SULFOXIDE REDUCTASE"/>
    <property type="match status" value="1"/>
</dbReference>
<comment type="function">
    <text evidence="6">Methionine-sulfoxide reductase that specifically reduces methionine (R)-sulfoxide back to methionine. While in many cases methionine oxidation is the result of random oxidation following oxidative stress, methionine oxidation is also a post-translational modification that takes place on specific residues.</text>
</comment>
<dbReference type="SUPFAM" id="SSF51316">
    <property type="entry name" value="Mss4-like"/>
    <property type="match status" value="1"/>
</dbReference>
<evidence type="ECO:0000256" key="3">
    <source>
        <dbReference type="ARBA" id="ARBA00022833"/>
    </source>
</evidence>
<reference evidence="8" key="1">
    <citation type="journal article" date="2017" name="Toxicon">
        <title>Venom-gland transcriptomics and venom proteomics of the Hentz striped scorpion (Centruroides hentzi; Buthidae) reveal high toxin diversity in a harmless member of a lethal family.</title>
        <authorList>
            <person name="Ward M.J."/>
            <person name="Ellsworth S.A."/>
            <person name="Rokyta D.R."/>
        </authorList>
    </citation>
    <scope>NUCLEOTIDE SEQUENCE</scope>
    <source>
        <tissue evidence="8">Venom gland</tissue>
    </source>
</reference>
<evidence type="ECO:0000256" key="1">
    <source>
        <dbReference type="ARBA" id="ARBA00007174"/>
    </source>
</evidence>
<dbReference type="NCBIfam" id="TIGR00357">
    <property type="entry name" value="peptide-methionine (R)-S-oxide reductase MsrB"/>
    <property type="match status" value="1"/>
</dbReference>
<comment type="cofactor">
    <cofactor evidence="6">
        <name>Zn(2+)</name>
        <dbReference type="ChEBI" id="CHEBI:29105"/>
    </cofactor>
    <text evidence="6">Binds 1 zinc ion per subunit.</text>
</comment>
<dbReference type="GO" id="GO:0046872">
    <property type="term" value="F:metal ion binding"/>
    <property type="evidence" value="ECO:0007669"/>
    <property type="project" value="UniProtKB-KW"/>
</dbReference>
<dbReference type="Gene3D" id="2.170.150.20">
    <property type="entry name" value="Peptide methionine sulfoxide reductase"/>
    <property type="match status" value="1"/>
</dbReference>
<keyword evidence="3 6" id="KW-0862">Zinc</keyword>
<dbReference type="GO" id="GO:0005737">
    <property type="term" value="C:cytoplasm"/>
    <property type="evidence" value="ECO:0007669"/>
    <property type="project" value="TreeGrafter"/>
</dbReference>
<evidence type="ECO:0000259" key="7">
    <source>
        <dbReference type="PROSITE" id="PS51790"/>
    </source>
</evidence>
<protein>
    <recommendedName>
        <fullName evidence="6">Peptide-methionine (R)-S-oxide reductase</fullName>
        <ecNumber evidence="6">1.8.4.12</ecNumber>
    </recommendedName>
</protein>
<dbReference type="FunFam" id="2.170.150.20:FF:000001">
    <property type="entry name" value="Peptide methionine sulfoxide reductase MsrB"/>
    <property type="match status" value="1"/>
</dbReference>
<keyword evidence="4 6" id="KW-0560">Oxidoreductase</keyword>
<dbReference type="EMBL" id="GFWZ01000190">
    <property type="protein sequence ID" value="MBW20180.1"/>
    <property type="molecule type" value="Transcribed_RNA"/>
</dbReference>
<dbReference type="InterPro" id="IPR002579">
    <property type="entry name" value="Met_Sox_Rdtase_MsrB_dom"/>
</dbReference>
<dbReference type="InterPro" id="IPR011057">
    <property type="entry name" value="Mss4-like_sf"/>
</dbReference>
<evidence type="ECO:0000256" key="4">
    <source>
        <dbReference type="ARBA" id="ARBA00023002"/>
    </source>
</evidence>